<dbReference type="GO" id="GO:0016989">
    <property type="term" value="F:sigma factor antagonist activity"/>
    <property type="evidence" value="ECO:0007669"/>
    <property type="project" value="TreeGrafter"/>
</dbReference>
<name>A0A917IPA9_9BACT</name>
<reference evidence="4" key="2">
    <citation type="submission" date="2020-09" db="EMBL/GenBank/DDBJ databases">
        <authorList>
            <person name="Sun Q."/>
            <person name="Zhou Y."/>
        </authorList>
    </citation>
    <scope>NUCLEOTIDE SEQUENCE</scope>
    <source>
        <strain evidence="4">CGMCC 1.15290</strain>
    </source>
</reference>
<evidence type="ECO:0000259" key="3">
    <source>
        <dbReference type="Pfam" id="PF16344"/>
    </source>
</evidence>
<dbReference type="InterPro" id="IPR032508">
    <property type="entry name" value="FecR_C"/>
</dbReference>
<dbReference type="PANTHER" id="PTHR30273:SF2">
    <property type="entry name" value="PROTEIN FECR"/>
    <property type="match status" value="1"/>
</dbReference>
<evidence type="ECO:0000259" key="2">
    <source>
        <dbReference type="Pfam" id="PF04773"/>
    </source>
</evidence>
<dbReference type="Proteomes" id="UP000627292">
    <property type="component" value="Unassembled WGS sequence"/>
</dbReference>
<sequence length="396" mass="43242">MDARNENISLLLQQYLKGELTEAQRLELDEWLNASEKNRAILEALSGNQLHAGLHEMAGIDTAQARQKIPASLFTDAVPQLVPPAQSRRMYTAWWAAAAVVLALSVTIYQLAGNKQQNKPVARQQDADSKQSVQQKGPVLTLSDGSVIALDNAGNGTLAQQGGTRVIKLANGQLAYKAGSASDTATLFNTIATPRGLQYQIVLPDGSKVWLNAASSLKYPTAFKGTREVTLTGEAYFEIAENAAMPFRVNAGAMQVQVLGTGFNVMAYDNEAAVAATLLEGKIAVNNNGERRQLKPGEQALLNKEGGMRVTQHANVSQVVAWKNNYLQFDDNELAYVMRQIERWYDVQVRYEGGVPNRKFGGKILLNSPLSDVLKALELSKVQCRLNNRTITISNN</sequence>
<gene>
    <name evidence="4" type="ORF">GCM10011379_06170</name>
</gene>
<keyword evidence="1" id="KW-0472">Membrane</keyword>
<feature type="transmembrane region" description="Helical" evidence="1">
    <location>
        <begin position="93"/>
        <end position="112"/>
    </location>
</feature>
<comment type="caution">
    <text evidence="4">The sequence shown here is derived from an EMBL/GenBank/DDBJ whole genome shotgun (WGS) entry which is preliminary data.</text>
</comment>
<evidence type="ECO:0000313" key="5">
    <source>
        <dbReference type="Proteomes" id="UP000627292"/>
    </source>
</evidence>
<organism evidence="4 5">
    <name type="scientific">Filimonas zeae</name>
    <dbReference type="NCBI Taxonomy" id="1737353"/>
    <lineage>
        <taxon>Bacteria</taxon>
        <taxon>Pseudomonadati</taxon>
        <taxon>Bacteroidota</taxon>
        <taxon>Chitinophagia</taxon>
        <taxon>Chitinophagales</taxon>
        <taxon>Chitinophagaceae</taxon>
        <taxon>Filimonas</taxon>
    </lineage>
</organism>
<protein>
    <submittedName>
        <fullName evidence="4">Iron dicitrate transporter FecR</fullName>
    </submittedName>
</protein>
<dbReference type="FunFam" id="2.60.120.1440:FF:000001">
    <property type="entry name" value="Putative anti-sigma factor"/>
    <property type="match status" value="1"/>
</dbReference>
<dbReference type="InterPro" id="IPR006860">
    <property type="entry name" value="FecR"/>
</dbReference>
<dbReference type="Gene3D" id="3.55.50.30">
    <property type="match status" value="1"/>
</dbReference>
<dbReference type="EMBL" id="BMIB01000001">
    <property type="protein sequence ID" value="GGH59415.1"/>
    <property type="molecule type" value="Genomic_DNA"/>
</dbReference>
<evidence type="ECO:0000313" key="4">
    <source>
        <dbReference type="EMBL" id="GGH59415.1"/>
    </source>
</evidence>
<feature type="domain" description="FecR protein" evidence="2">
    <location>
        <begin position="190"/>
        <end position="283"/>
    </location>
</feature>
<dbReference type="PANTHER" id="PTHR30273">
    <property type="entry name" value="PERIPLASMIC SIGNAL SENSOR AND SIGMA FACTOR ACTIVATOR FECR-RELATED"/>
    <property type="match status" value="1"/>
</dbReference>
<dbReference type="Pfam" id="PF04773">
    <property type="entry name" value="FecR"/>
    <property type="match status" value="1"/>
</dbReference>
<keyword evidence="5" id="KW-1185">Reference proteome</keyword>
<keyword evidence="1" id="KW-1133">Transmembrane helix</keyword>
<accession>A0A917IPA9</accession>
<feature type="domain" description="Protein FecR C-terminal" evidence="3">
    <location>
        <begin position="326"/>
        <end position="393"/>
    </location>
</feature>
<dbReference type="Pfam" id="PF16344">
    <property type="entry name" value="FecR_C"/>
    <property type="match status" value="1"/>
</dbReference>
<reference evidence="4" key="1">
    <citation type="journal article" date="2014" name="Int. J. Syst. Evol. Microbiol.">
        <title>Complete genome sequence of Corynebacterium casei LMG S-19264T (=DSM 44701T), isolated from a smear-ripened cheese.</title>
        <authorList>
            <consortium name="US DOE Joint Genome Institute (JGI-PGF)"/>
            <person name="Walter F."/>
            <person name="Albersmeier A."/>
            <person name="Kalinowski J."/>
            <person name="Ruckert C."/>
        </authorList>
    </citation>
    <scope>NUCLEOTIDE SEQUENCE</scope>
    <source>
        <strain evidence="4">CGMCC 1.15290</strain>
    </source>
</reference>
<dbReference type="AlphaFoldDB" id="A0A917IPA9"/>
<dbReference type="InterPro" id="IPR012373">
    <property type="entry name" value="Ferrdict_sens_TM"/>
</dbReference>
<proteinExistence type="predicted"/>
<dbReference type="Gene3D" id="2.60.120.1440">
    <property type="match status" value="1"/>
</dbReference>
<keyword evidence="1" id="KW-0812">Transmembrane</keyword>
<evidence type="ECO:0000256" key="1">
    <source>
        <dbReference type="SAM" id="Phobius"/>
    </source>
</evidence>